<organism evidence="7 8">
    <name type="scientific">Holothuria leucospilota</name>
    <name type="common">Black long sea cucumber</name>
    <name type="synonym">Mertensiothuria leucospilota</name>
    <dbReference type="NCBI Taxonomy" id="206669"/>
    <lineage>
        <taxon>Eukaryota</taxon>
        <taxon>Metazoa</taxon>
        <taxon>Echinodermata</taxon>
        <taxon>Eleutherozoa</taxon>
        <taxon>Echinozoa</taxon>
        <taxon>Holothuroidea</taxon>
        <taxon>Aspidochirotacea</taxon>
        <taxon>Aspidochirotida</taxon>
        <taxon>Holothuriidae</taxon>
        <taxon>Holothuria</taxon>
    </lineage>
</organism>
<reference evidence="7" key="1">
    <citation type="submission" date="2021-10" db="EMBL/GenBank/DDBJ databases">
        <title>Tropical sea cucumber genome reveals ecological adaptation and Cuvierian tubules defense mechanism.</title>
        <authorList>
            <person name="Chen T."/>
        </authorList>
    </citation>
    <scope>NUCLEOTIDE SEQUENCE</scope>
    <source>
        <strain evidence="7">Nanhai2018</strain>
        <tissue evidence="7">Muscle</tissue>
    </source>
</reference>
<feature type="disulfide bond" evidence="3">
    <location>
        <begin position="211"/>
        <end position="221"/>
    </location>
</feature>
<feature type="domain" description="SRCR" evidence="6">
    <location>
        <begin position="140"/>
        <end position="240"/>
    </location>
</feature>
<evidence type="ECO:0000313" key="7">
    <source>
        <dbReference type="EMBL" id="KAJ8026635.1"/>
    </source>
</evidence>
<feature type="disulfide bond" evidence="3">
    <location>
        <begin position="178"/>
        <end position="239"/>
    </location>
</feature>
<dbReference type="GO" id="GO:0016020">
    <property type="term" value="C:membrane"/>
    <property type="evidence" value="ECO:0007669"/>
    <property type="project" value="InterPro"/>
</dbReference>
<evidence type="ECO:0000256" key="3">
    <source>
        <dbReference type="PROSITE-ProRule" id="PRU00196"/>
    </source>
</evidence>
<keyword evidence="4" id="KW-0812">Transmembrane</keyword>
<comment type="caution">
    <text evidence="3">Lacks conserved residue(s) required for the propagation of feature annotation.</text>
</comment>
<evidence type="ECO:0000256" key="1">
    <source>
        <dbReference type="ARBA" id="ARBA00022729"/>
    </source>
</evidence>
<proteinExistence type="predicted"/>
<comment type="caution">
    <text evidence="7">The sequence shown here is derived from an EMBL/GenBank/DDBJ whole genome shotgun (WGS) entry which is preliminary data.</text>
</comment>
<sequence length="360" mass="41268">MPYQNRVYVLLIGVTWVILIAKETESEVQYRESSVKLLDGNVMVYYNGIWGSVCHDGWDMVDADIVCKELGYPDGVSSTFKKFDYYTLQQDSPIWLSDISCEGTEHYLADCQHDGWYDHVDCDHRFVINVNCNTPDNLYPRLHNGMTWYEGRVDVWDDNHWVGVCGDVFDEEEASVVCRQLGFNDVDKVYDYDKFSGNNIIQVPFPYPFDCKGDERRISHCDQEKDRFVKPCSSVAIRCSTDEPLSTAAMAGILTILVFIFATVVIAFCVTLYMRKCKSPDDPTASVPVTTETRSTNYQWSLPSSPPQNFIEDLPPSYEEVVSNPTQYQILNTSPSINPDPSFLFWDRREHSSSQLFSYC</sequence>
<dbReference type="PANTHER" id="PTHR48071">
    <property type="entry name" value="SRCR DOMAIN-CONTAINING PROTEIN"/>
    <property type="match status" value="1"/>
</dbReference>
<dbReference type="Pfam" id="PF00530">
    <property type="entry name" value="SRCR"/>
    <property type="match status" value="2"/>
</dbReference>
<dbReference type="EMBL" id="JAIZAY010000016">
    <property type="protein sequence ID" value="KAJ8026635.1"/>
    <property type="molecule type" value="Genomic_DNA"/>
</dbReference>
<feature type="signal peptide" evidence="5">
    <location>
        <begin position="1"/>
        <end position="26"/>
    </location>
</feature>
<evidence type="ECO:0000256" key="5">
    <source>
        <dbReference type="SAM" id="SignalP"/>
    </source>
</evidence>
<name>A0A9Q0YQC0_HOLLE</name>
<evidence type="ECO:0000256" key="2">
    <source>
        <dbReference type="ARBA" id="ARBA00023157"/>
    </source>
</evidence>
<protein>
    <submittedName>
        <fullName evidence="7">Neurotrypsin</fullName>
    </submittedName>
</protein>
<dbReference type="InterPro" id="IPR001190">
    <property type="entry name" value="SRCR"/>
</dbReference>
<dbReference type="PANTHER" id="PTHR48071:SF18">
    <property type="entry name" value="DELETED IN MALIGNANT BRAIN TUMORS 1 PROTEIN-RELATED"/>
    <property type="match status" value="1"/>
</dbReference>
<feature type="chain" id="PRO_5040378403" evidence="5">
    <location>
        <begin position="27"/>
        <end position="360"/>
    </location>
</feature>
<keyword evidence="1 5" id="KW-0732">Signal</keyword>
<keyword evidence="2 3" id="KW-1015">Disulfide bond</keyword>
<evidence type="ECO:0000256" key="4">
    <source>
        <dbReference type="SAM" id="Phobius"/>
    </source>
</evidence>
<dbReference type="SMART" id="SM00202">
    <property type="entry name" value="SR"/>
    <property type="match status" value="2"/>
</dbReference>
<dbReference type="PRINTS" id="PR00258">
    <property type="entry name" value="SPERACTRCPTR"/>
</dbReference>
<dbReference type="SUPFAM" id="SSF56487">
    <property type="entry name" value="SRCR-like"/>
    <property type="match status" value="2"/>
</dbReference>
<dbReference type="FunFam" id="3.10.250.10:FF:000001">
    <property type="entry name" value="Lysyl oxidase 4 isoform X1"/>
    <property type="match status" value="1"/>
</dbReference>
<dbReference type="AlphaFoldDB" id="A0A9Q0YQC0"/>
<dbReference type="Gene3D" id="3.10.250.10">
    <property type="entry name" value="SRCR-like domain"/>
    <property type="match status" value="2"/>
</dbReference>
<feature type="domain" description="SRCR" evidence="6">
    <location>
        <begin position="28"/>
        <end position="133"/>
    </location>
</feature>
<feature type="disulfide bond" evidence="3">
    <location>
        <begin position="101"/>
        <end position="111"/>
    </location>
</feature>
<keyword evidence="4" id="KW-1133">Transmembrane helix</keyword>
<keyword evidence="4" id="KW-0472">Membrane</keyword>
<gene>
    <name evidence="7" type="ORF">HOLleu_31528</name>
</gene>
<accession>A0A9Q0YQC0</accession>
<dbReference type="OrthoDB" id="536948at2759"/>
<dbReference type="Proteomes" id="UP001152320">
    <property type="component" value="Chromosome 16"/>
</dbReference>
<feature type="transmembrane region" description="Helical" evidence="4">
    <location>
        <begin position="248"/>
        <end position="273"/>
    </location>
</feature>
<keyword evidence="8" id="KW-1185">Reference proteome</keyword>
<evidence type="ECO:0000313" key="8">
    <source>
        <dbReference type="Proteomes" id="UP001152320"/>
    </source>
</evidence>
<evidence type="ECO:0000259" key="6">
    <source>
        <dbReference type="PROSITE" id="PS50287"/>
    </source>
</evidence>
<dbReference type="InterPro" id="IPR036772">
    <property type="entry name" value="SRCR-like_dom_sf"/>
</dbReference>
<dbReference type="PROSITE" id="PS50287">
    <property type="entry name" value="SRCR_2"/>
    <property type="match status" value="2"/>
</dbReference>